<dbReference type="RefSeq" id="WP_013645366.1">
    <property type="nucleotide sequence ID" value="NC_015216.1"/>
</dbReference>
<dbReference type="HOGENOM" id="CLU_1182870_0_0_2"/>
<feature type="domain" description="Peptidase C39" evidence="1">
    <location>
        <begin position="61"/>
        <end position="202"/>
    </location>
</feature>
<dbReference type="AlphaFoldDB" id="F0TA65"/>
<dbReference type="GO" id="GO:0005524">
    <property type="term" value="F:ATP binding"/>
    <property type="evidence" value="ECO:0007669"/>
    <property type="project" value="InterPro"/>
</dbReference>
<name>F0TA65_METLA</name>
<organism evidence="2 3">
    <name type="scientific">Methanobacterium lacus (strain AL-21)</name>
    <dbReference type="NCBI Taxonomy" id="877455"/>
    <lineage>
        <taxon>Archaea</taxon>
        <taxon>Methanobacteriati</taxon>
        <taxon>Methanobacteriota</taxon>
        <taxon>Methanomada group</taxon>
        <taxon>Methanobacteria</taxon>
        <taxon>Methanobacteriales</taxon>
        <taxon>Methanobacteriaceae</taxon>
        <taxon>Methanobacterium</taxon>
    </lineage>
</organism>
<dbReference type="OrthoDB" id="133676at2157"/>
<reference evidence="2 3" key="2">
    <citation type="journal article" date="2014" name="Int. J. Syst. Evol. Microbiol.">
        <title>Methanobacterium paludis sp. nov. and a novel strain of Methanobacterium lacus isolated from northern peatlands.</title>
        <authorList>
            <person name="Cadillo-Quiroz H."/>
            <person name="Brauer S.L."/>
            <person name="Goodson N."/>
            <person name="Yavitt J.B."/>
            <person name="Zinder S.H."/>
        </authorList>
    </citation>
    <scope>NUCLEOTIDE SEQUENCE [LARGE SCALE GENOMIC DNA]</scope>
    <source>
        <strain evidence="2 3">AL-21</strain>
    </source>
</reference>
<dbReference type="PROSITE" id="PS50990">
    <property type="entry name" value="PEPTIDASE_C39"/>
    <property type="match status" value="1"/>
</dbReference>
<dbReference type="InterPro" id="IPR005074">
    <property type="entry name" value="Peptidase_C39"/>
</dbReference>
<dbReference type="EMBL" id="CP002551">
    <property type="protein sequence ID" value="ADZ10015.1"/>
    <property type="molecule type" value="Genomic_DNA"/>
</dbReference>
<dbReference type="Proteomes" id="UP000007490">
    <property type="component" value="Chromosome"/>
</dbReference>
<dbReference type="eggNOG" id="arCOG06761">
    <property type="taxonomic scope" value="Archaea"/>
</dbReference>
<proteinExistence type="predicted"/>
<accession>F0TA65</accession>
<dbReference type="PANTHER" id="PTHR37806:SF1">
    <property type="entry name" value="PEPTIDASE C39-LIKE DOMAIN-CONTAINING PROTEIN"/>
    <property type="match status" value="1"/>
</dbReference>
<dbReference type="GO" id="GO:0008233">
    <property type="term" value="F:peptidase activity"/>
    <property type="evidence" value="ECO:0007669"/>
    <property type="project" value="InterPro"/>
</dbReference>
<dbReference type="PANTHER" id="PTHR37806">
    <property type="entry name" value="LMO0724 PROTEIN"/>
    <property type="match status" value="1"/>
</dbReference>
<evidence type="ECO:0000313" key="2">
    <source>
        <dbReference type="EMBL" id="ADZ10015.1"/>
    </source>
</evidence>
<dbReference type="GeneID" id="24876106"/>
<dbReference type="GO" id="GO:0006508">
    <property type="term" value="P:proteolysis"/>
    <property type="evidence" value="ECO:0007669"/>
    <property type="project" value="InterPro"/>
</dbReference>
<dbReference type="GO" id="GO:0016020">
    <property type="term" value="C:membrane"/>
    <property type="evidence" value="ECO:0007669"/>
    <property type="project" value="InterPro"/>
</dbReference>
<sequence length="254" mass="27567" precursor="true">MNLKLKLILMVLSLVIVAVPLGVYSESTNNSTENIPIINITNSQNLSHNNTTILRVPDLLAPTANSTGPTALQEVLAYYGTNIGIDKLVNLTNNTENGTFPNNIVEAADSLGFQGEIKENMSLEDLQNYVDQGIPVIVNIQAGINGTENFNWTSSQQNGEYMVIVGVDSQNVYLEDPTILGSVGYIPNQEFLDRWHATFQTGTNSTNSSTNSTNTTNNTNSTNSTNFNILFYNHMGIIVTGGSSTSPPLFVKLN</sequence>
<dbReference type="Pfam" id="PF13529">
    <property type="entry name" value="Peptidase_C39_2"/>
    <property type="match status" value="1"/>
</dbReference>
<gene>
    <name evidence="2" type="ordered locus">Metbo_1793</name>
</gene>
<keyword evidence="3" id="KW-1185">Reference proteome</keyword>
<dbReference type="Gene3D" id="3.90.70.10">
    <property type="entry name" value="Cysteine proteinases"/>
    <property type="match status" value="1"/>
</dbReference>
<dbReference type="InterPro" id="IPR039564">
    <property type="entry name" value="Peptidase_C39-like"/>
</dbReference>
<protein>
    <submittedName>
        <fullName evidence="2">Peptidase C39 bacteriocin processing</fullName>
    </submittedName>
</protein>
<evidence type="ECO:0000259" key="1">
    <source>
        <dbReference type="PROSITE" id="PS50990"/>
    </source>
</evidence>
<reference evidence="3" key="1">
    <citation type="submission" date="2011-02" db="EMBL/GenBank/DDBJ databases">
        <title>Complete sequence of Methanobacterium sp. AL-21.</title>
        <authorList>
            <consortium name="US DOE Joint Genome Institute"/>
            <person name="Lucas S."/>
            <person name="Copeland A."/>
            <person name="Lapidus A."/>
            <person name="Cheng J.-F."/>
            <person name="Goodwin L."/>
            <person name="Pitluck S."/>
            <person name="Chertkov O."/>
            <person name="Detter J.C."/>
            <person name="Han C."/>
            <person name="Tapia R."/>
            <person name="Land M."/>
            <person name="Hauser L."/>
            <person name="Kyrpides N."/>
            <person name="Ivanova N."/>
            <person name="Mikhailova N."/>
            <person name="Pagani I."/>
            <person name="Cadillo-Quiroz H."/>
            <person name="Imachi H."/>
            <person name="Zinder S."/>
            <person name="Liu W."/>
            <person name="Woyke T."/>
        </authorList>
    </citation>
    <scope>NUCLEOTIDE SEQUENCE [LARGE SCALE GENOMIC DNA]</scope>
    <source>
        <strain evidence="3">AL-21</strain>
    </source>
</reference>
<evidence type="ECO:0000313" key="3">
    <source>
        <dbReference type="Proteomes" id="UP000007490"/>
    </source>
</evidence>
<dbReference type="KEGG" id="mel:Metbo_1793"/>